<dbReference type="GO" id="GO:0000349">
    <property type="term" value="P:generation of catalytic spliceosome for first transesterification step"/>
    <property type="evidence" value="ECO:0007669"/>
    <property type="project" value="TreeGrafter"/>
</dbReference>
<sequence length="169" mass="19833">MELRHQNFKGALELMRRATAEPSVEVKRRVAADGIEPVQIKLYRSLKLWTFYVYLEESLGNLESTRIVYKQILDLRTATPQIILNYAFLLEEHKYFEDAFKAYERERARELFEHAVETAPADAVKPLYLQYAKLEEDYGLAKRAMKVYDQATKAVPNNEKLSMYEIYIA</sequence>
<feature type="domain" description="Pre-mRNA-splicing factor Syf1/CRNKL1-like C-terminal HAT-repeats" evidence="7">
    <location>
        <begin position="1"/>
        <end position="105"/>
    </location>
</feature>
<dbReference type="Gene3D" id="1.25.40.10">
    <property type="entry name" value="Tetratricopeptide repeat domain"/>
    <property type="match status" value="1"/>
</dbReference>
<reference evidence="8" key="1">
    <citation type="submission" date="2020-03" db="EMBL/GenBank/DDBJ databases">
        <title>Castanea mollissima Vanexum genome sequencing.</title>
        <authorList>
            <person name="Staton M."/>
        </authorList>
    </citation>
    <scope>NUCLEOTIDE SEQUENCE</scope>
    <source>
        <tissue evidence="8">Leaf</tissue>
    </source>
</reference>
<dbReference type="GO" id="GO:0071014">
    <property type="term" value="C:post-mRNA release spliceosomal complex"/>
    <property type="evidence" value="ECO:0007669"/>
    <property type="project" value="TreeGrafter"/>
</dbReference>
<comment type="subcellular location">
    <subcellularLocation>
        <location evidence="1">Nucleus</location>
    </subcellularLocation>
</comment>
<dbReference type="InterPro" id="IPR003107">
    <property type="entry name" value="HAT"/>
</dbReference>
<evidence type="ECO:0000256" key="2">
    <source>
        <dbReference type="ARBA" id="ARBA00008644"/>
    </source>
</evidence>
<dbReference type="InterPro" id="IPR055430">
    <property type="entry name" value="HAT_Syf1_CNRKL1_C"/>
</dbReference>
<feature type="domain" description="Pre-mRNA-splicing factor Syf1/CRNKL1-like C-terminal HAT-repeats" evidence="7">
    <location>
        <begin position="106"/>
        <end position="169"/>
    </location>
</feature>
<dbReference type="OrthoDB" id="1718621at2759"/>
<dbReference type="PANTHER" id="PTHR11246">
    <property type="entry name" value="PRE-MRNA SPLICING FACTOR"/>
    <property type="match status" value="1"/>
</dbReference>
<name>A0A8J4R4L3_9ROSI</name>
<evidence type="ECO:0000256" key="4">
    <source>
        <dbReference type="ARBA" id="ARBA00022737"/>
    </source>
</evidence>
<keyword evidence="5" id="KW-0508">mRNA splicing</keyword>
<dbReference type="SUPFAM" id="SSF48452">
    <property type="entry name" value="TPR-like"/>
    <property type="match status" value="1"/>
</dbReference>
<dbReference type="PANTHER" id="PTHR11246:SF5">
    <property type="entry name" value="PRE-MRNA-SPLICING FACTOR SYF1"/>
    <property type="match status" value="1"/>
</dbReference>
<comment type="caution">
    <text evidence="8">The sequence shown here is derived from an EMBL/GenBank/DDBJ whole genome shotgun (WGS) entry which is preliminary data.</text>
</comment>
<dbReference type="EMBL" id="JRKL02001320">
    <property type="protein sequence ID" value="KAF3964732.1"/>
    <property type="molecule type" value="Genomic_DNA"/>
</dbReference>
<comment type="similarity">
    <text evidence="2">Belongs to the crooked-neck family.</text>
</comment>
<dbReference type="GO" id="GO:0071007">
    <property type="term" value="C:U2-type catalytic step 2 spliceosome"/>
    <property type="evidence" value="ECO:0007669"/>
    <property type="project" value="TreeGrafter"/>
</dbReference>
<dbReference type="Proteomes" id="UP000737018">
    <property type="component" value="Unassembled WGS sequence"/>
</dbReference>
<evidence type="ECO:0000256" key="1">
    <source>
        <dbReference type="ARBA" id="ARBA00004123"/>
    </source>
</evidence>
<evidence type="ECO:0000256" key="3">
    <source>
        <dbReference type="ARBA" id="ARBA00022664"/>
    </source>
</evidence>
<keyword evidence="6" id="KW-0539">Nucleus</keyword>
<keyword evidence="3" id="KW-0507">mRNA processing</keyword>
<dbReference type="AlphaFoldDB" id="A0A8J4R4L3"/>
<gene>
    <name evidence="8" type="ORF">CMV_011004</name>
</gene>
<organism evidence="8 9">
    <name type="scientific">Castanea mollissima</name>
    <name type="common">Chinese chestnut</name>
    <dbReference type="NCBI Taxonomy" id="60419"/>
    <lineage>
        <taxon>Eukaryota</taxon>
        <taxon>Viridiplantae</taxon>
        <taxon>Streptophyta</taxon>
        <taxon>Embryophyta</taxon>
        <taxon>Tracheophyta</taxon>
        <taxon>Spermatophyta</taxon>
        <taxon>Magnoliopsida</taxon>
        <taxon>eudicotyledons</taxon>
        <taxon>Gunneridae</taxon>
        <taxon>Pentapetalae</taxon>
        <taxon>rosids</taxon>
        <taxon>fabids</taxon>
        <taxon>Fagales</taxon>
        <taxon>Fagaceae</taxon>
        <taxon>Castanea</taxon>
    </lineage>
</organism>
<keyword evidence="4" id="KW-0677">Repeat</keyword>
<proteinExistence type="inferred from homology"/>
<evidence type="ECO:0000313" key="9">
    <source>
        <dbReference type="Proteomes" id="UP000737018"/>
    </source>
</evidence>
<dbReference type="InterPro" id="IPR045075">
    <property type="entry name" value="Syf1-like"/>
</dbReference>
<protein>
    <recommendedName>
        <fullName evidence="7">Pre-mRNA-splicing factor Syf1/CRNKL1-like C-terminal HAT-repeats domain-containing protein</fullName>
    </recommendedName>
</protein>
<accession>A0A8J4R4L3</accession>
<evidence type="ECO:0000256" key="5">
    <source>
        <dbReference type="ARBA" id="ARBA00023187"/>
    </source>
</evidence>
<evidence type="ECO:0000256" key="6">
    <source>
        <dbReference type="ARBA" id="ARBA00023242"/>
    </source>
</evidence>
<evidence type="ECO:0000259" key="7">
    <source>
        <dbReference type="Pfam" id="PF23231"/>
    </source>
</evidence>
<dbReference type="SMART" id="SM00386">
    <property type="entry name" value="HAT"/>
    <property type="match status" value="2"/>
</dbReference>
<dbReference type="GO" id="GO:0000974">
    <property type="term" value="C:Prp19 complex"/>
    <property type="evidence" value="ECO:0007669"/>
    <property type="project" value="TreeGrafter"/>
</dbReference>
<dbReference type="InterPro" id="IPR011990">
    <property type="entry name" value="TPR-like_helical_dom_sf"/>
</dbReference>
<keyword evidence="9" id="KW-1185">Reference proteome</keyword>
<dbReference type="Pfam" id="PF23231">
    <property type="entry name" value="HAT_Syf1_CNRKL1_C"/>
    <property type="match status" value="2"/>
</dbReference>
<evidence type="ECO:0000313" key="8">
    <source>
        <dbReference type="EMBL" id="KAF3964732.1"/>
    </source>
</evidence>